<gene>
    <name evidence="1" type="ORF">JKP88DRAFT_224729</name>
    <name evidence="2" type="ORF">JKP88DRAFT_239798</name>
</gene>
<evidence type="ECO:0000313" key="3">
    <source>
        <dbReference type="Proteomes" id="UP000664859"/>
    </source>
</evidence>
<dbReference type="Proteomes" id="UP000664859">
    <property type="component" value="Unassembled WGS sequence"/>
</dbReference>
<reference evidence="2" key="1">
    <citation type="submission" date="2021-02" db="EMBL/GenBank/DDBJ databases">
        <title>First Annotated Genome of the Yellow-green Alga Tribonema minus.</title>
        <authorList>
            <person name="Mahan K.M."/>
        </authorList>
    </citation>
    <scope>NUCLEOTIDE SEQUENCE</scope>
    <source>
        <strain evidence="2">UTEX B ZZ1240</strain>
    </source>
</reference>
<organism evidence="2 3">
    <name type="scientific">Tribonema minus</name>
    <dbReference type="NCBI Taxonomy" id="303371"/>
    <lineage>
        <taxon>Eukaryota</taxon>
        <taxon>Sar</taxon>
        <taxon>Stramenopiles</taxon>
        <taxon>Ochrophyta</taxon>
        <taxon>PX clade</taxon>
        <taxon>Xanthophyceae</taxon>
        <taxon>Tribonematales</taxon>
        <taxon>Tribonemataceae</taxon>
        <taxon>Tribonema</taxon>
    </lineage>
</organism>
<dbReference type="EMBL" id="JAFCMP010000510">
    <property type="protein sequence ID" value="KAG5178950.1"/>
    <property type="molecule type" value="Genomic_DNA"/>
</dbReference>
<keyword evidence="3" id="KW-1185">Reference proteome</keyword>
<proteinExistence type="predicted"/>
<dbReference type="AlphaFoldDB" id="A0A835YT98"/>
<accession>A0A835YT98</accession>
<comment type="caution">
    <text evidence="2">The sequence shown here is derived from an EMBL/GenBank/DDBJ whole genome shotgun (WGS) entry which is preliminary data.</text>
</comment>
<evidence type="ECO:0000313" key="2">
    <source>
        <dbReference type="EMBL" id="KAG5180659.1"/>
    </source>
</evidence>
<evidence type="ECO:0000313" key="1">
    <source>
        <dbReference type="EMBL" id="KAG5178950.1"/>
    </source>
</evidence>
<sequence length="84" mass="8969">MYHYVARHGVRPGDAFVAHACCNLGHLQCMQEGGMLQWDEATGTAAPLPRGTAEFVRDWSTLGFRLKTASDAATGAPQSSCSLS</sequence>
<dbReference type="EMBL" id="JAFCMP010000373">
    <property type="protein sequence ID" value="KAG5180659.1"/>
    <property type="molecule type" value="Genomic_DNA"/>
</dbReference>
<name>A0A835YT98_9STRA</name>
<protein>
    <submittedName>
        <fullName evidence="2">Uncharacterized protein</fullName>
    </submittedName>
</protein>